<keyword evidence="3" id="KW-1185">Reference proteome</keyword>
<dbReference type="InterPro" id="IPR036390">
    <property type="entry name" value="WH_DNA-bd_sf"/>
</dbReference>
<dbReference type="InterPro" id="IPR036388">
    <property type="entry name" value="WH-like_DNA-bd_sf"/>
</dbReference>
<evidence type="ECO:0000313" key="3">
    <source>
        <dbReference type="Proteomes" id="UP000326464"/>
    </source>
</evidence>
<dbReference type="EMBL" id="VJXX01000001">
    <property type="protein sequence ID" value="MPY09599.1"/>
    <property type="molecule type" value="Genomic_DNA"/>
</dbReference>
<dbReference type="Proteomes" id="UP000326464">
    <property type="component" value="Unassembled WGS sequence"/>
</dbReference>
<reference evidence="3" key="1">
    <citation type="submission" date="2019-07" db="EMBL/GenBank/DDBJ databases">
        <title>Arthrobacter KR32 sp. nov., isolated from mountain cheese made of cows milk.</title>
        <authorList>
            <person name="Flegler A."/>
        </authorList>
    </citation>
    <scope>NUCLEOTIDE SEQUENCE [LARGE SCALE GENOMIC DNA]</scope>
    <source>
        <strain evidence="3">KR32</strain>
    </source>
</reference>
<evidence type="ECO:0000313" key="2">
    <source>
        <dbReference type="EMBL" id="MPY09599.1"/>
    </source>
</evidence>
<dbReference type="PANTHER" id="PTHR33164">
    <property type="entry name" value="TRANSCRIPTIONAL REGULATOR, MARR FAMILY"/>
    <property type="match status" value="1"/>
</dbReference>
<feature type="domain" description="HTH marR-type" evidence="1">
    <location>
        <begin position="9"/>
        <end position="144"/>
    </location>
</feature>
<dbReference type="OrthoDB" id="4945381at2"/>
<gene>
    <name evidence="2" type="ORF">FNH21_02490</name>
</gene>
<dbReference type="Pfam" id="PF12802">
    <property type="entry name" value="MarR_2"/>
    <property type="match status" value="1"/>
</dbReference>
<evidence type="ECO:0000259" key="1">
    <source>
        <dbReference type="PROSITE" id="PS50995"/>
    </source>
</evidence>
<name>A0A7X1NMK3_9MICC</name>
<dbReference type="PROSITE" id="PS50995">
    <property type="entry name" value="HTH_MARR_2"/>
    <property type="match status" value="1"/>
</dbReference>
<dbReference type="InterPro" id="IPR000835">
    <property type="entry name" value="HTH_MarR-typ"/>
</dbReference>
<comment type="caution">
    <text evidence="2">The sequence shown here is derived from an EMBL/GenBank/DDBJ whole genome shotgun (WGS) entry which is preliminary data.</text>
</comment>
<dbReference type="SMART" id="SM00347">
    <property type="entry name" value="HTH_MARR"/>
    <property type="match status" value="1"/>
</dbReference>
<organism evidence="2 3">
    <name type="scientific">Arthrobacter bussei</name>
    <dbReference type="NCBI Taxonomy" id="2594179"/>
    <lineage>
        <taxon>Bacteria</taxon>
        <taxon>Bacillati</taxon>
        <taxon>Actinomycetota</taxon>
        <taxon>Actinomycetes</taxon>
        <taxon>Micrococcales</taxon>
        <taxon>Micrococcaceae</taxon>
        <taxon>Arthrobacter</taxon>
    </lineage>
</organism>
<dbReference type="GO" id="GO:0006950">
    <property type="term" value="P:response to stress"/>
    <property type="evidence" value="ECO:0007669"/>
    <property type="project" value="TreeGrafter"/>
</dbReference>
<dbReference type="Gene3D" id="1.10.10.10">
    <property type="entry name" value="Winged helix-like DNA-binding domain superfamily/Winged helix DNA-binding domain"/>
    <property type="match status" value="1"/>
</dbReference>
<sequence>MTHARPGRDAVLAEAIDAISALTRDLAAAGTYPFRDRRLGRAQMNLLYQVSRSAGIGVGALAAALDVTSGAVSQHVDALRVAGLVTVDVDPADARARIVALTDVAREEVDAFQQDWIAAVAPRFDDLSDDEVGELRRLLSLVRPAVRAAR</sequence>
<protein>
    <submittedName>
        <fullName evidence="2">Winged helix-turn-helix transcriptional regulator</fullName>
    </submittedName>
</protein>
<proteinExistence type="predicted"/>
<dbReference type="AlphaFoldDB" id="A0A7X1NMK3"/>
<dbReference type="InterPro" id="IPR039422">
    <property type="entry name" value="MarR/SlyA-like"/>
</dbReference>
<dbReference type="SUPFAM" id="SSF46785">
    <property type="entry name" value="Winged helix' DNA-binding domain"/>
    <property type="match status" value="1"/>
</dbReference>
<dbReference type="PANTHER" id="PTHR33164:SF43">
    <property type="entry name" value="HTH-TYPE TRANSCRIPTIONAL REPRESSOR YETL"/>
    <property type="match status" value="1"/>
</dbReference>
<dbReference type="RefSeq" id="WP_152812068.1">
    <property type="nucleotide sequence ID" value="NZ_VJXX01000001.1"/>
</dbReference>
<dbReference type="GO" id="GO:0003700">
    <property type="term" value="F:DNA-binding transcription factor activity"/>
    <property type="evidence" value="ECO:0007669"/>
    <property type="project" value="InterPro"/>
</dbReference>
<accession>A0A7X1NMK3</accession>